<dbReference type="Proteomes" id="UP000000763">
    <property type="component" value="Chromosome 3"/>
</dbReference>
<feature type="compositionally biased region" description="Low complexity" evidence="1">
    <location>
        <begin position="55"/>
        <end position="71"/>
    </location>
</feature>
<protein>
    <submittedName>
        <fullName evidence="2">Uncharacterized protein</fullName>
    </submittedName>
</protein>
<proteinExistence type="predicted"/>
<feature type="compositionally biased region" description="Basic and acidic residues" evidence="1">
    <location>
        <begin position="83"/>
        <end position="94"/>
    </location>
</feature>
<gene>
    <name evidence="2" type="primary">OSJNBb0065L20.19</name>
</gene>
<accession>Q75GP4</accession>
<feature type="compositionally biased region" description="Low complexity" evidence="1">
    <location>
        <begin position="1"/>
        <end position="13"/>
    </location>
</feature>
<organism evidence="2 3">
    <name type="scientific">Oryza sativa subsp. japonica</name>
    <name type="common">Rice</name>
    <dbReference type="NCBI Taxonomy" id="39947"/>
    <lineage>
        <taxon>Eukaryota</taxon>
        <taxon>Viridiplantae</taxon>
        <taxon>Streptophyta</taxon>
        <taxon>Embryophyta</taxon>
        <taxon>Tracheophyta</taxon>
        <taxon>Spermatophyta</taxon>
        <taxon>Magnoliopsida</taxon>
        <taxon>Liliopsida</taxon>
        <taxon>Poales</taxon>
        <taxon>Poaceae</taxon>
        <taxon>BOP clade</taxon>
        <taxon>Oryzoideae</taxon>
        <taxon>Oryzeae</taxon>
        <taxon>Oryzinae</taxon>
        <taxon>Oryza</taxon>
        <taxon>Oryza sativa</taxon>
    </lineage>
</organism>
<feature type="region of interest" description="Disordered" evidence="1">
    <location>
        <begin position="1"/>
        <end position="110"/>
    </location>
</feature>
<dbReference type="EMBL" id="AC139174">
    <property type="protein sequence ID" value="AAS07112.1"/>
    <property type="molecule type" value="Genomic_DNA"/>
</dbReference>
<name>Q75GP4_ORYSJ</name>
<feature type="compositionally biased region" description="Basic and acidic residues" evidence="1">
    <location>
        <begin position="27"/>
        <end position="38"/>
    </location>
</feature>
<feature type="compositionally biased region" description="Gly residues" evidence="1">
    <location>
        <begin position="14"/>
        <end position="26"/>
    </location>
</feature>
<reference evidence="3" key="2">
    <citation type="journal article" date="2008" name="Nucleic Acids Res.">
        <title>The rice annotation project database (RAP-DB): 2008 update.</title>
        <authorList>
            <consortium name="The rice annotation project (RAP)"/>
        </authorList>
    </citation>
    <scope>GENOME REANNOTATION</scope>
    <source>
        <strain evidence="3">cv. Nipponbare</strain>
    </source>
</reference>
<evidence type="ECO:0000313" key="2">
    <source>
        <dbReference type="EMBL" id="AAS07112.1"/>
    </source>
</evidence>
<evidence type="ECO:0000256" key="1">
    <source>
        <dbReference type="SAM" id="MobiDB-lite"/>
    </source>
</evidence>
<sequence>MAAGPSPAAVAGVAAGGVLGGSGWRGDGGRRPRRHDLAPRIFMADAAHPPRHRSPPLARRADAASPRRSCSGSASAEPQAPVEEPHGTGRRGERGFVANDDDDDAGSSKNVGAGWIFGGRIRDFSERLRREDTLRRRTEAHSAGDAGFPGRAWTRQSVVPRHYVWGRGAKLGRHSWLHLSEILRGAACGGYCGFVGYSSNMPSCQHARAKDDRLQV</sequence>
<dbReference type="AlphaFoldDB" id="Q75GP4"/>
<reference evidence="3" key="1">
    <citation type="journal article" date="2005" name="Nature">
        <title>The map-based sequence of the rice genome.</title>
        <authorList>
            <consortium name="International rice genome sequencing project (IRGSP)"/>
            <person name="Matsumoto T."/>
            <person name="Wu J."/>
            <person name="Kanamori H."/>
            <person name="Katayose Y."/>
            <person name="Fujisawa M."/>
            <person name="Namiki N."/>
            <person name="Mizuno H."/>
            <person name="Yamamoto K."/>
            <person name="Antonio B.A."/>
            <person name="Baba T."/>
            <person name="Sakata K."/>
            <person name="Nagamura Y."/>
            <person name="Aoki H."/>
            <person name="Arikawa K."/>
            <person name="Arita K."/>
            <person name="Bito T."/>
            <person name="Chiden Y."/>
            <person name="Fujitsuka N."/>
            <person name="Fukunaka R."/>
            <person name="Hamada M."/>
            <person name="Harada C."/>
            <person name="Hayashi A."/>
            <person name="Hijishita S."/>
            <person name="Honda M."/>
            <person name="Hosokawa S."/>
            <person name="Ichikawa Y."/>
            <person name="Idonuma A."/>
            <person name="Iijima M."/>
            <person name="Ikeda M."/>
            <person name="Ikeno M."/>
            <person name="Ito K."/>
            <person name="Ito S."/>
            <person name="Ito T."/>
            <person name="Ito Y."/>
            <person name="Ito Y."/>
            <person name="Iwabuchi A."/>
            <person name="Kamiya K."/>
            <person name="Karasawa W."/>
            <person name="Kurita K."/>
            <person name="Katagiri S."/>
            <person name="Kikuta A."/>
            <person name="Kobayashi H."/>
            <person name="Kobayashi N."/>
            <person name="Machita K."/>
            <person name="Maehara T."/>
            <person name="Masukawa M."/>
            <person name="Mizubayashi T."/>
            <person name="Mukai Y."/>
            <person name="Nagasaki H."/>
            <person name="Nagata Y."/>
            <person name="Naito S."/>
            <person name="Nakashima M."/>
            <person name="Nakama Y."/>
            <person name="Nakamichi Y."/>
            <person name="Nakamura M."/>
            <person name="Meguro A."/>
            <person name="Negishi M."/>
            <person name="Ohta I."/>
            <person name="Ohta T."/>
            <person name="Okamoto M."/>
            <person name="Ono N."/>
            <person name="Saji S."/>
            <person name="Sakaguchi M."/>
            <person name="Sakai K."/>
            <person name="Shibata M."/>
            <person name="Shimokawa T."/>
            <person name="Song J."/>
            <person name="Takazaki Y."/>
            <person name="Terasawa K."/>
            <person name="Tsugane M."/>
            <person name="Tsuji K."/>
            <person name="Ueda S."/>
            <person name="Waki K."/>
            <person name="Yamagata H."/>
            <person name="Yamamoto M."/>
            <person name="Yamamoto S."/>
            <person name="Yamane H."/>
            <person name="Yoshiki S."/>
            <person name="Yoshihara R."/>
            <person name="Yukawa K."/>
            <person name="Zhong H."/>
            <person name="Yano M."/>
            <person name="Yuan Q."/>
            <person name="Ouyang S."/>
            <person name="Liu J."/>
            <person name="Jones K.M."/>
            <person name="Gansberger K."/>
            <person name="Moffat K."/>
            <person name="Hill J."/>
            <person name="Bera J."/>
            <person name="Fadrosh D."/>
            <person name="Jin S."/>
            <person name="Johri S."/>
            <person name="Kim M."/>
            <person name="Overton L."/>
            <person name="Reardon M."/>
            <person name="Tsitrin T."/>
            <person name="Vuong H."/>
            <person name="Weaver B."/>
            <person name="Ciecko A."/>
            <person name="Tallon L."/>
            <person name="Jackson J."/>
            <person name="Pai G."/>
            <person name="Aken S.V."/>
            <person name="Utterback T."/>
            <person name="Reidmuller S."/>
            <person name="Feldblyum T."/>
            <person name="Hsiao J."/>
            <person name="Zismann V."/>
            <person name="Iobst S."/>
            <person name="de Vazeille A.R."/>
            <person name="Buell C.R."/>
            <person name="Ying K."/>
            <person name="Li Y."/>
            <person name="Lu T."/>
            <person name="Huang Y."/>
            <person name="Zhao Q."/>
            <person name="Feng Q."/>
            <person name="Zhang L."/>
            <person name="Zhu J."/>
            <person name="Weng Q."/>
            <person name="Mu J."/>
            <person name="Lu Y."/>
            <person name="Fan D."/>
            <person name="Liu Y."/>
            <person name="Guan J."/>
            <person name="Zhang Y."/>
            <person name="Yu S."/>
            <person name="Liu X."/>
            <person name="Zhang Y."/>
            <person name="Hong G."/>
            <person name="Han B."/>
            <person name="Choisne N."/>
            <person name="Demange N."/>
            <person name="Orjeda G."/>
            <person name="Samain S."/>
            <person name="Cattolico L."/>
            <person name="Pelletier E."/>
            <person name="Couloux A."/>
            <person name="Segurens B."/>
            <person name="Wincker P."/>
            <person name="D'Hont A."/>
            <person name="Scarpelli C."/>
            <person name="Weissenbach J."/>
            <person name="Salanoubat M."/>
            <person name="Quetier F."/>
            <person name="Yu Y."/>
            <person name="Kim H.R."/>
            <person name="Rambo T."/>
            <person name="Currie J."/>
            <person name="Collura K."/>
            <person name="Luo M."/>
            <person name="Yang T."/>
            <person name="Ammiraju J.S.S."/>
            <person name="Engler F."/>
            <person name="Soderlund C."/>
            <person name="Wing R.A."/>
            <person name="Palmer L.E."/>
            <person name="de la Bastide M."/>
            <person name="Spiegel L."/>
            <person name="Nascimento L."/>
            <person name="Zutavern T."/>
            <person name="O'Shaughnessy A."/>
            <person name="Dike S."/>
            <person name="Dedhia N."/>
            <person name="Preston R."/>
            <person name="Balija V."/>
            <person name="McCombie W.R."/>
            <person name="Chow T."/>
            <person name="Chen H."/>
            <person name="Chung M."/>
            <person name="Chen C."/>
            <person name="Shaw J."/>
            <person name="Wu H."/>
            <person name="Hsiao K."/>
            <person name="Chao Y."/>
            <person name="Chu M."/>
            <person name="Cheng C."/>
            <person name="Hour A."/>
            <person name="Lee P."/>
            <person name="Lin S."/>
            <person name="Lin Y."/>
            <person name="Liou J."/>
            <person name="Liu S."/>
            <person name="Hsing Y."/>
            <person name="Raghuvanshi S."/>
            <person name="Mohanty A."/>
            <person name="Bharti A.K."/>
            <person name="Gaur A."/>
            <person name="Gupta V."/>
            <person name="Kumar D."/>
            <person name="Ravi V."/>
            <person name="Vij S."/>
            <person name="Kapur A."/>
            <person name="Khurana P."/>
            <person name="Khurana P."/>
            <person name="Khurana J.P."/>
            <person name="Tyagi A.K."/>
            <person name="Gaikwad K."/>
            <person name="Singh A."/>
            <person name="Dalal V."/>
            <person name="Srivastava S."/>
            <person name="Dixit A."/>
            <person name="Pal A.K."/>
            <person name="Ghazi I.A."/>
            <person name="Yadav M."/>
            <person name="Pandit A."/>
            <person name="Bhargava A."/>
            <person name="Sureshbabu K."/>
            <person name="Batra K."/>
            <person name="Sharma T.R."/>
            <person name="Mohapatra T."/>
            <person name="Singh N.K."/>
            <person name="Messing J."/>
            <person name="Nelson A.B."/>
            <person name="Fuks G."/>
            <person name="Kavchok S."/>
            <person name="Keizer G."/>
            <person name="Linton E."/>
            <person name="Llaca V."/>
            <person name="Song R."/>
            <person name="Tanyolac B."/>
            <person name="Young S."/>
            <person name="Ho-Il K."/>
            <person name="Hahn J.H."/>
            <person name="Sangsakoo G."/>
            <person name="Vanavichit A."/>
            <person name="de Mattos Luiz.A.T."/>
            <person name="Zimmer P.D."/>
            <person name="Malone G."/>
            <person name="Dellagostin O."/>
            <person name="de Oliveira A.C."/>
            <person name="Bevan M."/>
            <person name="Bancroft I."/>
            <person name="Minx P."/>
            <person name="Cordum H."/>
            <person name="Wilson R."/>
            <person name="Cheng Z."/>
            <person name="Jin W."/>
            <person name="Jiang J."/>
            <person name="Leong S.A."/>
            <person name="Iwama H."/>
            <person name="Gojobori T."/>
            <person name="Itoh T."/>
            <person name="Niimura Y."/>
            <person name="Fujii Y."/>
            <person name="Habara T."/>
            <person name="Sakai H."/>
            <person name="Sato Y."/>
            <person name="Wilson G."/>
            <person name="Kumar K."/>
            <person name="McCouch S."/>
            <person name="Juretic N."/>
            <person name="Hoen D."/>
            <person name="Wright S."/>
            <person name="Bruskiewich R."/>
            <person name="Bureau T."/>
            <person name="Miyao A."/>
            <person name="Hirochika H."/>
            <person name="Nishikawa T."/>
            <person name="Kadowaki K."/>
            <person name="Sugiura M."/>
            <person name="Burr B."/>
            <person name="Sasaki T."/>
        </authorList>
    </citation>
    <scope>NUCLEOTIDE SEQUENCE [LARGE SCALE GENOMIC DNA]</scope>
    <source>
        <strain evidence="3">cv. Nipponbare</strain>
    </source>
</reference>
<evidence type="ECO:0000313" key="3">
    <source>
        <dbReference type="Proteomes" id="UP000000763"/>
    </source>
</evidence>